<reference evidence="2" key="1">
    <citation type="submission" date="2014-11" db="EMBL/GenBank/DDBJ databases">
        <authorList>
            <person name="Amaro Gonzalez C."/>
        </authorList>
    </citation>
    <scope>NUCLEOTIDE SEQUENCE</scope>
</reference>
<feature type="region of interest" description="Disordered" evidence="1">
    <location>
        <begin position="76"/>
        <end position="111"/>
    </location>
</feature>
<protein>
    <submittedName>
        <fullName evidence="2">Uncharacterized protein</fullName>
    </submittedName>
</protein>
<organism evidence="2">
    <name type="scientific">Anguilla anguilla</name>
    <name type="common">European freshwater eel</name>
    <name type="synonym">Muraena anguilla</name>
    <dbReference type="NCBI Taxonomy" id="7936"/>
    <lineage>
        <taxon>Eukaryota</taxon>
        <taxon>Metazoa</taxon>
        <taxon>Chordata</taxon>
        <taxon>Craniata</taxon>
        <taxon>Vertebrata</taxon>
        <taxon>Euteleostomi</taxon>
        <taxon>Actinopterygii</taxon>
        <taxon>Neopterygii</taxon>
        <taxon>Teleostei</taxon>
        <taxon>Anguilliformes</taxon>
        <taxon>Anguillidae</taxon>
        <taxon>Anguilla</taxon>
    </lineage>
</organism>
<sequence>MRTKLTRSSQGHDTFSQTYSSRHFGTAVGLSLLFFLQVQDIPSSRQAPAVRAVLSAAKAGLPNPVPGDLPSCRFSFQNANKSRPHSTARAVLPNPVPGDRPSCRFSRPTLK</sequence>
<name>A0A0E9XE65_ANGAN</name>
<dbReference type="AlphaFoldDB" id="A0A0E9XE65"/>
<evidence type="ECO:0000313" key="2">
    <source>
        <dbReference type="EMBL" id="JAH99978.1"/>
    </source>
</evidence>
<dbReference type="EMBL" id="GBXM01008599">
    <property type="protein sequence ID" value="JAH99978.1"/>
    <property type="molecule type" value="Transcribed_RNA"/>
</dbReference>
<reference evidence="2" key="2">
    <citation type="journal article" date="2015" name="Fish Shellfish Immunol.">
        <title>Early steps in the European eel (Anguilla anguilla)-Vibrio vulnificus interaction in the gills: Role of the RtxA13 toxin.</title>
        <authorList>
            <person name="Callol A."/>
            <person name="Pajuelo D."/>
            <person name="Ebbesson L."/>
            <person name="Teles M."/>
            <person name="MacKenzie S."/>
            <person name="Amaro C."/>
        </authorList>
    </citation>
    <scope>NUCLEOTIDE SEQUENCE</scope>
</reference>
<evidence type="ECO:0000256" key="1">
    <source>
        <dbReference type="SAM" id="MobiDB-lite"/>
    </source>
</evidence>
<accession>A0A0E9XE65</accession>
<proteinExistence type="predicted"/>